<dbReference type="EMBL" id="JAAKFY010000004">
    <property type="protein sequence ID" value="KAF3858439.1"/>
    <property type="molecule type" value="Genomic_DNA"/>
</dbReference>
<feature type="compositionally biased region" description="Low complexity" evidence="1">
    <location>
        <begin position="31"/>
        <end position="42"/>
    </location>
</feature>
<dbReference type="AlphaFoldDB" id="A0A7J5ZBJ7"/>
<feature type="compositionally biased region" description="Pro residues" evidence="1">
    <location>
        <begin position="43"/>
        <end position="55"/>
    </location>
</feature>
<gene>
    <name evidence="2" type="ORF">F7725_011640</name>
</gene>
<keyword evidence="3" id="KW-1185">Reference proteome</keyword>
<sequence length="99" mass="10702">MLYQQMRHLELTYGPDASSYQSVMGVLTTTAPPTEFTTTTTLPPLPPTTPGPTPDPLENAPTIYLCNPKDPLCKPAIVYLPTGLFQYCATHELTPPAGP</sequence>
<name>A0A7J5ZBJ7_DISMA</name>
<protein>
    <submittedName>
        <fullName evidence="2">Uncharacterized protein</fullName>
    </submittedName>
</protein>
<reference evidence="2 3" key="1">
    <citation type="submission" date="2020-03" db="EMBL/GenBank/DDBJ databases">
        <title>Dissostichus mawsoni Genome sequencing and assembly.</title>
        <authorList>
            <person name="Park H."/>
        </authorList>
    </citation>
    <scope>NUCLEOTIDE SEQUENCE [LARGE SCALE GENOMIC DNA]</scope>
    <source>
        <strain evidence="2">DM0001</strain>
        <tissue evidence="2">Muscle</tissue>
    </source>
</reference>
<organism evidence="2 3">
    <name type="scientific">Dissostichus mawsoni</name>
    <name type="common">Antarctic cod</name>
    <dbReference type="NCBI Taxonomy" id="36200"/>
    <lineage>
        <taxon>Eukaryota</taxon>
        <taxon>Metazoa</taxon>
        <taxon>Chordata</taxon>
        <taxon>Craniata</taxon>
        <taxon>Vertebrata</taxon>
        <taxon>Euteleostomi</taxon>
        <taxon>Actinopterygii</taxon>
        <taxon>Neopterygii</taxon>
        <taxon>Teleostei</taxon>
        <taxon>Neoteleostei</taxon>
        <taxon>Acanthomorphata</taxon>
        <taxon>Eupercaria</taxon>
        <taxon>Perciformes</taxon>
        <taxon>Notothenioidei</taxon>
        <taxon>Nototheniidae</taxon>
        <taxon>Dissostichus</taxon>
    </lineage>
</organism>
<proteinExistence type="predicted"/>
<evidence type="ECO:0000256" key="1">
    <source>
        <dbReference type="SAM" id="MobiDB-lite"/>
    </source>
</evidence>
<dbReference type="Proteomes" id="UP000518266">
    <property type="component" value="Unassembled WGS sequence"/>
</dbReference>
<accession>A0A7J5ZBJ7</accession>
<dbReference type="OrthoDB" id="8930281at2759"/>
<evidence type="ECO:0000313" key="2">
    <source>
        <dbReference type="EMBL" id="KAF3858439.1"/>
    </source>
</evidence>
<feature type="region of interest" description="Disordered" evidence="1">
    <location>
        <begin position="31"/>
        <end position="56"/>
    </location>
</feature>
<comment type="caution">
    <text evidence="2">The sequence shown here is derived from an EMBL/GenBank/DDBJ whole genome shotgun (WGS) entry which is preliminary data.</text>
</comment>
<evidence type="ECO:0000313" key="3">
    <source>
        <dbReference type="Proteomes" id="UP000518266"/>
    </source>
</evidence>